<evidence type="ECO:0000313" key="3">
    <source>
        <dbReference type="EMBL" id="QDP18982.1"/>
    </source>
</evidence>
<keyword evidence="4" id="KW-1185">Reference proteome</keyword>
<organism evidence="3 4">
    <name type="scientific">Sphingomonas xanthus</name>
    <dbReference type="NCBI Taxonomy" id="2594473"/>
    <lineage>
        <taxon>Bacteria</taxon>
        <taxon>Pseudomonadati</taxon>
        <taxon>Pseudomonadota</taxon>
        <taxon>Alphaproteobacteria</taxon>
        <taxon>Sphingomonadales</taxon>
        <taxon>Sphingomonadaceae</taxon>
        <taxon>Sphingomonas</taxon>
    </lineage>
</organism>
<dbReference type="Pfam" id="PF07885">
    <property type="entry name" value="Ion_trans_2"/>
    <property type="match status" value="1"/>
</dbReference>
<keyword evidence="1" id="KW-1133">Transmembrane helix</keyword>
<keyword evidence="1" id="KW-0472">Membrane</keyword>
<gene>
    <name evidence="3" type="ORF">FMM02_02800</name>
</gene>
<feature type="transmembrane region" description="Helical" evidence="1">
    <location>
        <begin position="115"/>
        <end position="136"/>
    </location>
</feature>
<dbReference type="InterPro" id="IPR013099">
    <property type="entry name" value="K_chnl_dom"/>
</dbReference>
<feature type="transmembrane region" description="Helical" evidence="1">
    <location>
        <begin position="12"/>
        <end position="34"/>
    </location>
</feature>
<keyword evidence="3" id="KW-0407">Ion channel</keyword>
<keyword evidence="3" id="KW-0813">Transport</keyword>
<accession>A0A516IPZ4</accession>
<dbReference type="KEGG" id="sxa:FMM02_02800"/>
<evidence type="ECO:0000256" key="1">
    <source>
        <dbReference type="SAM" id="Phobius"/>
    </source>
</evidence>
<dbReference type="Proteomes" id="UP000321857">
    <property type="component" value="Chromosome"/>
</dbReference>
<dbReference type="GO" id="GO:0034220">
    <property type="term" value="P:monoatomic ion transmembrane transport"/>
    <property type="evidence" value="ECO:0007669"/>
    <property type="project" value="UniProtKB-KW"/>
</dbReference>
<dbReference type="SUPFAM" id="SSF81324">
    <property type="entry name" value="Voltage-gated potassium channels"/>
    <property type="match status" value="1"/>
</dbReference>
<feature type="domain" description="Potassium channel" evidence="2">
    <location>
        <begin position="70"/>
        <end position="139"/>
    </location>
</feature>
<evidence type="ECO:0000259" key="2">
    <source>
        <dbReference type="Pfam" id="PF07885"/>
    </source>
</evidence>
<keyword evidence="3" id="KW-0406">Ion transport</keyword>
<keyword evidence="1" id="KW-0812">Transmembrane</keyword>
<proteinExistence type="predicted"/>
<dbReference type="Gene3D" id="1.10.287.70">
    <property type="match status" value="1"/>
</dbReference>
<protein>
    <submittedName>
        <fullName evidence="3">Two pore domain potassium channel family protein</fullName>
    </submittedName>
</protein>
<dbReference type="RefSeq" id="WP_147493441.1">
    <property type="nucleotide sequence ID" value="NZ_CP041659.1"/>
</dbReference>
<feature type="transmembrane region" description="Helical" evidence="1">
    <location>
        <begin position="55"/>
        <end position="83"/>
    </location>
</feature>
<name>A0A516IPZ4_9SPHN</name>
<reference evidence="3 4" key="1">
    <citation type="submission" date="2019-07" db="EMBL/GenBank/DDBJ databases">
        <title>Sphingomonas AE3 Genome sequencing and assembly.</title>
        <authorList>
            <person name="Kim H."/>
        </authorList>
    </citation>
    <scope>NUCLEOTIDE SEQUENCE [LARGE SCALE GENOMIC DNA]</scope>
    <source>
        <strain evidence="3 4">AE3</strain>
    </source>
</reference>
<evidence type="ECO:0000313" key="4">
    <source>
        <dbReference type="Proteomes" id="UP000321857"/>
    </source>
</evidence>
<sequence length="145" mass="16130">MDETETVALGMQLLWAGALMLALTLIHSLGLAGISRLLRLDPELLKKRSFDSQAWGLMSFLGALLFLLHFVEIFLFAIFYVLIGAIQGMEEAVFFSASTYATIGFTESFPENWRLVGAFEGLIGFILIGWSTAFIVNTMNRLREG</sequence>
<dbReference type="AlphaFoldDB" id="A0A516IPZ4"/>
<dbReference type="EMBL" id="CP041659">
    <property type="protein sequence ID" value="QDP18982.1"/>
    <property type="molecule type" value="Genomic_DNA"/>
</dbReference>
<dbReference type="OrthoDB" id="2974133at2"/>